<accession>A0A2N3N2I6</accession>
<comment type="similarity">
    <text evidence="2">Belongs to the ORC3 family.</text>
</comment>
<dbReference type="GO" id="GO:0005664">
    <property type="term" value="C:nuclear origin of replication recognition complex"/>
    <property type="evidence" value="ECO:0007669"/>
    <property type="project" value="InterPro"/>
</dbReference>
<dbReference type="Proteomes" id="UP000233524">
    <property type="component" value="Unassembled WGS sequence"/>
</dbReference>
<keyword evidence="4" id="KW-0238">DNA-binding</keyword>
<dbReference type="GO" id="GO:0003688">
    <property type="term" value="F:DNA replication origin binding"/>
    <property type="evidence" value="ECO:0007669"/>
    <property type="project" value="TreeGrafter"/>
</dbReference>
<protein>
    <submittedName>
        <fullName evidence="9">Uncharacterized protein</fullName>
    </submittedName>
</protein>
<dbReference type="InterPro" id="IPR040855">
    <property type="entry name" value="ORC_WH_C"/>
</dbReference>
<evidence type="ECO:0000256" key="2">
    <source>
        <dbReference type="ARBA" id="ARBA00010977"/>
    </source>
</evidence>
<feature type="compositionally biased region" description="Basic and acidic residues" evidence="6">
    <location>
        <begin position="21"/>
        <end position="31"/>
    </location>
</feature>
<keyword evidence="10" id="KW-1185">Reference proteome</keyword>
<evidence type="ECO:0000313" key="10">
    <source>
        <dbReference type="Proteomes" id="UP000233524"/>
    </source>
</evidence>
<feature type="region of interest" description="Disordered" evidence="6">
    <location>
        <begin position="1"/>
        <end position="52"/>
    </location>
</feature>
<dbReference type="VEuPathDB" id="FungiDB:jhhlp_007383"/>
<comment type="subcellular location">
    <subcellularLocation>
        <location evidence="1">Nucleus</location>
    </subcellularLocation>
</comment>
<dbReference type="Pfam" id="PF07034">
    <property type="entry name" value="ORC3_N"/>
    <property type="match status" value="1"/>
</dbReference>
<proteinExistence type="inferred from homology"/>
<dbReference type="InterPro" id="IPR045667">
    <property type="entry name" value="ORC3_N"/>
</dbReference>
<evidence type="ECO:0000313" key="9">
    <source>
        <dbReference type="EMBL" id="PKS06633.1"/>
    </source>
</evidence>
<dbReference type="GO" id="GO:0031261">
    <property type="term" value="C:DNA replication preinitiation complex"/>
    <property type="evidence" value="ECO:0007669"/>
    <property type="project" value="TreeGrafter"/>
</dbReference>
<dbReference type="AlphaFoldDB" id="A0A2N3N2I6"/>
<name>A0A2N3N2I6_9PEZI</name>
<keyword evidence="3" id="KW-0235">DNA replication</keyword>
<evidence type="ECO:0000259" key="7">
    <source>
        <dbReference type="Pfam" id="PF07034"/>
    </source>
</evidence>
<sequence length="733" mass="81628">MSDNESLAGDHDHQAAYIFDPRGEDARTERPSKRRRTSKKAPKSKPKAAGPVALTSKRSYFVPLMHEAEKPEMVEKREMLFKKSWSHVESRIKHMLRDANSATLKEVGNFVRDAKNRRWNGRETIPCAFVVAGPNLASQDLLFEQLEESLVGSTENNKFVRLRSADVSNTKAALKKIIQDITCKASGDEDGQLTIGKSNRKYLNYDLAAVHALLTAQGGCDHVFIAFQDSEGFDSSLLSDLILIFSNWTQIPFTLLFGIATSVELLQNRLRKSVCEYIQGTEFDVTQGTSVLEEIILKVAVTSPDIPLLIGGPLLESMIKRQHEKVAGVQDFISALKYAYMTHFYANPLSVFVGFESWEADWIQPEQALALRSSPSFKRRIDGFADDSENAQYSRTMVVDLFKDDKLLVEELSEVGLNKAQYGAQILRAVKCLAAVRYRNGNPTAITLELLSHKGINLTDDHDAIVTLRKMDPERVIAVMKDMRAALSENNYGEIPDNTGSKLGLELASEAATDGKICEALSERIRRAEGLLVKAKEQGRTLRSKYSGQTKIVRTTVVAQKVQLSHDSAALTEVDEDFTKLVDELVVEVKRSGMVPPATTWLFNEVWYYDSKIPHKEVFIPRLRTVFERALGRPHDYLGCTCCGDDTEGVDAISPLSPPASILYHFYQEAGSLINVADLWTAFYGVVGSDSGDDADETAALALFYQGLAELKSLGFVKPSKKKTDHVAKLKWL</sequence>
<feature type="compositionally biased region" description="Basic residues" evidence="6">
    <location>
        <begin position="32"/>
        <end position="46"/>
    </location>
</feature>
<evidence type="ECO:0000259" key="8">
    <source>
        <dbReference type="Pfam" id="PF18137"/>
    </source>
</evidence>
<comment type="caution">
    <text evidence="9">The sequence shown here is derived from an EMBL/GenBank/DDBJ whole genome shotgun (WGS) entry which is preliminary data.</text>
</comment>
<feature type="domain" description="Origin recognition complex subunit 3 winged helix C-terminal" evidence="8">
    <location>
        <begin position="624"/>
        <end position="732"/>
    </location>
</feature>
<organism evidence="9 10">
    <name type="scientific">Lomentospora prolificans</name>
    <dbReference type="NCBI Taxonomy" id="41688"/>
    <lineage>
        <taxon>Eukaryota</taxon>
        <taxon>Fungi</taxon>
        <taxon>Dikarya</taxon>
        <taxon>Ascomycota</taxon>
        <taxon>Pezizomycotina</taxon>
        <taxon>Sordariomycetes</taxon>
        <taxon>Hypocreomycetidae</taxon>
        <taxon>Microascales</taxon>
        <taxon>Microascaceae</taxon>
        <taxon>Lomentospora</taxon>
    </lineage>
</organism>
<evidence type="ECO:0000256" key="3">
    <source>
        <dbReference type="ARBA" id="ARBA00022705"/>
    </source>
</evidence>
<gene>
    <name evidence="9" type="ORF">jhhlp_007383</name>
</gene>
<dbReference type="InParanoid" id="A0A2N3N2I6"/>
<dbReference type="Pfam" id="PF18137">
    <property type="entry name" value="WHD_ORC"/>
    <property type="match status" value="1"/>
</dbReference>
<feature type="domain" description="Origin recognition complex subunit 3 N-terminal" evidence="7">
    <location>
        <begin position="44"/>
        <end position="352"/>
    </location>
</feature>
<dbReference type="GO" id="GO:0006270">
    <property type="term" value="P:DNA replication initiation"/>
    <property type="evidence" value="ECO:0007669"/>
    <property type="project" value="TreeGrafter"/>
</dbReference>
<dbReference type="PANTHER" id="PTHR12748">
    <property type="entry name" value="ORIGIN RECOGNITION COMPLEX SUBUNIT 3"/>
    <property type="match status" value="1"/>
</dbReference>
<evidence type="ECO:0000256" key="4">
    <source>
        <dbReference type="ARBA" id="ARBA00023125"/>
    </source>
</evidence>
<reference evidence="9 10" key="1">
    <citation type="journal article" date="2017" name="G3 (Bethesda)">
        <title>First Draft Genome Sequence of the Pathogenic Fungus Lomentospora prolificans (Formerly Scedosporium prolificans).</title>
        <authorList>
            <person name="Luo R."/>
            <person name="Zimin A."/>
            <person name="Workman R."/>
            <person name="Fan Y."/>
            <person name="Pertea G."/>
            <person name="Grossman N."/>
            <person name="Wear M.P."/>
            <person name="Jia B."/>
            <person name="Miller H."/>
            <person name="Casadevall A."/>
            <person name="Timp W."/>
            <person name="Zhang S.X."/>
            <person name="Salzberg S.L."/>
        </authorList>
    </citation>
    <scope>NUCLEOTIDE SEQUENCE [LARGE SCALE GENOMIC DNA]</scope>
    <source>
        <strain evidence="9 10">JHH-5317</strain>
    </source>
</reference>
<keyword evidence="5" id="KW-0539">Nucleus</keyword>
<dbReference type="CDD" id="cd20704">
    <property type="entry name" value="Orc3"/>
    <property type="match status" value="2"/>
</dbReference>
<dbReference type="InterPro" id="IPR020795">
    <property type="entry name" value="ORC3"/>
</dbReference>
<dbReference type="STRING" id="41688.A0A2N3N2I6"/>
<dbReference type="GO" id="GO:0005656">
    <property type="term" value="C:nuclear pre-replicative complex"/>
    <property type="evidence" value="ECO:0007669"/>
    <property type="project" value="TreeGrafter"/>
</dbReference>
<dbReference type="EMBL" id="NLAX01001034">
    <property type="protein sequence ID" value="PKS06633.1"/>
    <property type="molecule type" value="Genomic_DNA"/>
</dbReference>
<dbReference type="OrthoDB" id="10265211at2759"/>
<evidence type="ECO:0000256" key="1">
    <source>
        <dbReference type="ARBA" id="ARBA00004123"/>
    </source>
</evidence>
<dbReference type="PANTHER" id="PTHR12748:SF0">
    <property type="entry name" value="ORIGIN RECOGNITION COMPLEX SUBUNIT 3"/>
    <property type="match status" value="1"/>
</dbReference>
<evidence type="ECO:0000256" key="6">
    <source>
        <dbReference type="SAM" id="MobiDB-lite"/>
    </source>
</evidence>
<evidence type="ECO:0000256" key="5">
    <source>
        <dbReference type="ARBA" id="ARBA00023242"/>
    </source>
</evidence>